<reference evidence="10 11" key="1">
    <citation type="submission" date="2020-05" db="EMBL/GenBank/DDBJ databases">
        <title>Hymenobacter terrestris sp. nov. and Hymenobacter lapidiphilus sp. nov., isolated from regoliths in Antarctica.</title>
        <authorList>
            <person name="Sedlacek I."/>
            <person name="Pantucek R."/>
            <person name="Zeman M."/>
            <person name="Holochova P."/>
            <person name="Kralova S."/>
            <person name="Stankova E."/>
            <person name="Sedo O."/>
            <person name="Micenkova L."/>
            <person name="Svec P."/>
            <person name="Gupta V."/>
            <person name="Sood U."/>
            <person name="Korpole U.S."/>
            <person name="Lal R."/>
        </authorList>
    </citation>
    <scope>NUCLEOTIDE SEQUENCE [LARGE SCALE GENOMIC DNA]</scope>
    <source>
        <strain evidence="10 11">P5342</strain>
    </source>
</reference>
<dbReference type="AlphaFoldDB" id="A0A7Y7U5S2"/>
<protein>
    <submittedName>
        <fullName evidence="10">Glycosyltransferase family 39 protein</fullName>
    </submittedName>
</protein>
<dbReference type="GO" id="GO:0010041">
    <property type="term" value="P:response to iron(III) ion"/>
    <property type="evidence" value="ECO:0007669"/>
    <property type="project" value="TreeGrafter"/>
</dbReference>
<feature type="transmembrane region" description="Helical" evidence="8">
    <location>
        <begin position="172"/>
        <end position="189"/>
    </location>
</feature>
<dbReference type="Proteomes" id="UP000565521">
    <property type="component" value="Unassembled WGS sequence"/>
</dbReference>
<feature type="transmembrane region" description="Helical" evidence="8">
    <location>
        <begin position="396"/>
        <end position="415"/>
    </location>
</feature>
<dbReference type="EMBL" id="JABKAU010000016">
    <property type="protein sequence ID" value="NVO31602.1"/>
    <property type="molecule type" value="Genomic_DNA"/>
</dbReference>
<keyword evidence="3" id="KW-0328">Glycosyltransferase</keyword>
<dbReference type="GO" id="GO:0009103">
    <property type="term" value="P:lipopolysaccharide biosynthetic process"/>
    <property type="evidence" value="ECO:0007669"/>
    <property type="project" value="UniProtKB-ARBA"/>
</dbReference>
<feature type="transmembrane region" description="Helical" evidence="8">
    <location>
        <begin position="201"/>
        <end position="231"/>
    </location>
</feature>
<evidence type="ECO:0000256" key="3">
    <source>
        <dbReference type="ARBA" id="ARBA00022676"/>
    </source>
</evidence>
<keyword evidence="5 8" id="KW-0812">Transmembrane</keyword>
<keyword evidence="6 8" id="KW-1133">Transmembrane helix</keyword>
<accession>A0A7Y7U5S2</accession>
<dbReference type="GO" id="GO:0016763">
    <property type="term" value="F:pentosyltransferase activity"/>
    <property type="evidence" value="ECO:0007669"/>
    <property type="project" value="TreeGrafter"/>
</dbReference>
<dbReference type="RefSeq" id="WP_176908505.1">
    <property type="nucleotide sequence ID" value="NZ_JABKAU010000016.1"/>
</dbReference>
<feature type="domain" description="Glycosyltransferase RgtA/B/C/D-like" evidence="9">
    <location>
        <begin position="98"/>
        <end position="256"/>
    </location>
</feature>
<keyword evidence="7 8" id="KW-0472">Membrane</keyword>
<comment type="subcellular location">
    <subcellularLocation>
        <location evidence="1">Cell membrane</location>
        <topology evidence="1">Multi-pass membrane protein</topology>
    </subcellularLocation>
</comment>
<keyword evidence="2" id="KW-1003">Cell membrane</keyword>
<evidence type="ECO:0000256" key="8">
    <source>
        <dbReference type="SAM" id="Phobius"/>
    </source>
</evidence>
<dbReference type="PANTHER" id="PTHR33908">
    <property type="entry name" value="MANNOSYLTRANSFERASE YKCB-RELATED"/>
    <property type="match status" value="1"/>
</dbReference>
<keyword evidence="4 10" id="KW-0808">Transferase</keyword>
<sequence>MKSTLSTSPTGVSPQAQGTGHLLAGVRRTVWAWVRQPENALFLLAMGLAGLLLLFELGRNPIQLWDESRVAVNSAEMDQSGNWLVTRFEGKPDSWNTKPPLLIWLQVLSLRLLGYSEWAIRLPTALATLGTVALVYWFAARTLRQPLAGLVAALVLATSAGYLRLHVARTGDYDALLVFWQVLLLTSFYRCLERRQVRQLYWVALAITAGVFTKSVAGLLGLPSLLLYALLRGRLGWLLRQPLLYGLALLAVASIAGFVLLREQAAPGYWQAVLFNDLAGRFLGAAPADPATYNDFINLQAPWDAYLTSMWKANFQPWIYLLPPALLLIGLSRQAALRWVGLLLTLFAIIWLTIISFSTAKLEWYDAPIYPALALLVGLGLVLGLRMAIRYLPLGSGPAGLLATGAVLLLGALPYKATLEGLIAERHNAARLTPDARLGAYLHELYRDQPQYQQLMLLYEGGYNASLNWYRYAYGQRNVRLESRPIAAVRSLVPETVVVFSDPLYRARLDSAFQTTLLHEGEYGQTVLLLPSRP</sequence>
<evidence type="ECO:0000256" key="1">
    <source>
        <dbReference type="ARBA" id="ARBA00004651"/>
    </source>
</evidence>
<organism evidence="10 11">
    <name type="scientific">Hymenobacter lapidiphilus</name>
    <dbReference type="NCBI Taxonomy" id="2608003"/>
    <lineage>
        <taxon>Bacteria</taxon>
        <taxon>Pseudomonadati</taxon>
        <taxon>Bacteroidota</taxon>
        <taxon>Cytophagia</taxon>
        <taxon>Cytophagales</taxon>
        <taxon>Hymenobacteraceae</taxon>
        <taxon>Hymenobacter</taxon>
    </lineage>
</organism>
<evidence type="ECO:0000313" key="11">
    <source>
        <dbReference type="Proteomes" id="UP000565521"/>
    </source>
</evidence>
<dbReference type="GO" id="GO:0005886">
    <property type="term" value="C:plasma membrane"/>
    <property type="evidence" value="ECO:0007669"/>
    <property type="project" value="UniProtKB-SubCell"/>
</dbReference>
<evidence type="ECO:0000256" key="7">
    <source>
        <dbReference type="ARBA" id="ARBA00023136"/>
    </source>
</evidence>
<feature type="transmembrane region" description="Helical" evidence="8">
    <location>
        <begin position="243"/>
        <end position="261"/>
    </location>
</feature>
<dbReference type="PANTHER" id="PTHR33908:SF3">
    <property type="entry name" value="UNDECAPRENYL PHOSPHATE-ALPHA-4-AMINO-4-DEOXY-L-ARABINOSE ARABINOSYL TRANSFERASE"/>
    <property type="match status" value="1"/>
</dbReference>
<dbReference type="InterPro" id="IPR050297">
    <property type="entry name" value="LipidA_mod_glycosyltrf_83"/>
</dbReference>
<dbReference type="InterPro" id="IPR038731">
    <property type="entry name" value="RgtA/B/C-like"/>
</dbReference>
<evidence type="ECO:0000256" key="4">
    <source>
        <dbReference type="ARBA" id="ARBA00022679"/>
    </source>
</evidence>
<evidence type="ECO:0000313" key="10">
    <source>
        <dbReference type="EMBL" id="NVO31602.1"/>
    </source>
</evidence>
<feature type="transmembrane region" description="Helical" evidence="8">
    <location>
        <begin position="369"/>
        <end position="389"/>
    </location>
</feature>
<feature type="transmembrane region" description="Helical" evidence="8">
    <location>
        <begin position="40"/>
        <end position="58"/>
    </location>
</feature>
<dbReference type="Pfam" id="PF13231">
    <property type="entry name" value="PMT_2"/>
    <property type="match status" value="1"/>
</dbReference>
<evidence type="ECO:0000259" key="9">
    <source>
        <dbReference type="Pfam" id="PF13231"/>
    </source>
</evidence>
<comment type="caution">
    <text evidence="10">The sequence shown here is derived from an EMBL/GenBank/DDBJ whole genome shotgun (WGS) entry which is preliminary data.</text>
</comment>
<name>A0A7Y7U5S2_9BACT</name>
<keyword evidence="11" id="KW-1185">Reference proteome</keyword>
<feature type="transmembrane region" description="Helical" evidence="8">
    <location>
        <begin position="339"/>
        <end position="357"/>
    </location>
</feature>
<gene>
    <name evidence="10" type="ORF">HW554_10305</name>
</gene>
<evidence type="ECO:0000256" key="2">
    <source>
        <dbReference type="ARBA" id="ARBA00022475"/>
    </source>
</evidence>
<feature type="transmembrane region" description="Helical" evidence="8">
    <location>
        <begin position="118"/>
        <end position="139"/>
    </location>
</feature>
<feature type="transmembrane region" description="Helical" evidence="8">
    <location>
        <begin position="145"/>
        <end position="165"/>
    </location>
</feature>
<evidence type="ECO:0000256" key="5">
    <source>
        <dbReference type="ARBA" id="ARBA00022692"/>
    </source>
</evidence>
<evidence type="ECO:0000256" key="6">
    <source>
        <dbReference type="ARBA" id="ARBA00022989"/>
    </source>
</evidence>
<proteinExistence type="predicted"/>